<dbReference type="FunFam" id="3.80.10.10:FF:000041">
    <property type="entry name" value="LRR receptor-like serine/threonine-protein kinase ERECTA"/>
    <property type="match status" value="1"/>
</dbReference>
<gene>
    <name evidence="10" type="ORF">BWK62_00020</name>
</gene>
<dbReference type="Gene3D" id="3.80.10.10">
    <property type="entry name" value="Ribonuclease Inhibitor"/>
    <property type="match status" value="2"/>
</dbReference>
<evidence type="ECO:0008006" key="12">
    <source>
        <dbReference type="Google" id="ProtNLM"/>
    </source>
</evidence>
<keyword evidence="2" id="KW-0472">Membrane</keyword>
<dbReference type="SUPFAM" id="SSF53300">
    <property type="entry name" value="vWA-like"/>
    <property type="match status" value="1"/>
</dbReference>
<evidence type="ECO:0000259" key="9">
    <source>
        <dbReference type="PROSITE" id="PS50835"/>
    </source>
</evidence>
<dbReference type="FunFam" id="3.80.10.10:FF:000383">
    <property type="entry name" value="Leucine-rich repeat receptor protein kinase EMS1"/>
    <property type="match status" value="1"/>
</dbReference>
<dbReference type="SUPFAM" id="SSF52058">
    <property type="entry name" value="L domain-like"/>
    <property type="match status" value="1"/>
</dbReference>
<comment type="subcellular location">
    <subcellularLocation>
        <location evidence="1">Cell membrane</location>
    </subcellularLocation>
</comment>
<feature type="domain" description="Ig-like" evidence="9">
    <location>
        <begin position="414"/>
        <end position="485"/>
    </location>
</feature>
<dbReference type="Pfam" id="PF00560">
    <property type="entry name" value="LRR_1"/>
    <property type="match status" value="3"/>
</dbReference>
<dbReference type="InterPro" id="IPR003599">
    <property type="entry name" value="Ig_sub"/>
</dbReference>
<evidence type="ECO:0000256" key="7">
    <source>
        <dbReference type="SAM" id="SignalP"/>
    </source>
</evidence>
<comment type="caution">
    <text evidence="10">The sequence shown here is derived from an EMBL/GenBank/DDBJ whole genome shotgun (WGS) entry which is preliminary data.</text>
</comment>
<evidence type="ECO:0000256" key="2">
    <source>
        <dbReference type="ARBA" id="ARBA00022475"/>
    </source>
</evidence>
<dbReference type="InterPro" id="IPR001611">
    <property type="entry name" value="Leu-rich_rpt"/>
</dbReference>
<dbReference type="InterPro" id="IPR036465">
    <property type="entry name" value="vWFA_dom_sf"/>
</dbReference>
<dbReference type="PANTHER" id="PTHR48059">
    <property type="entry name" value="POLYGALACTURONASE INHIBITOR 1"/>
    <property type="match status" value="1"/>
</dbReference>
<proteinExistence type="predicted"/>
<feature type="signal peptide" evidence="7">
    <location>
        <begin position="1"/>
        <end position="20"/>
    </location>
</feature>
<dbReference type="SMART" id="SM00409">
    <property type="entry name" value="IG"/>
    <property type="match status" value="1"/>
</dbReference>
<dbReference type="InterPro" id="IPR055414">
    <property type="entry name" value="LRR_R13L4/SHOC2-like"/>
</dbReference>
<evidence type="ECO:0000256" key="5">
    <source>
        <dbReference type="ARBA" id="ARBA00022737"/>
    </source>
</evidence>
<evidence type="ECO:0000256" key="6">
    <source>
        <dbReference type="ARBA" id="ARBA00023157"/>
    </source>
</evidence>
<dbReference type="SUPFAM" id="SSF48726">
    <property type="entry name" value="Immunoglobulin"/>
    <property type="match status" value="1"/>
</dbReference>
<keyword evidence="2" id="KW-1003">Cell membrane</keyword>
<evidence type="ECO:0000313" key="11">
    <source>
        <dbReference type="Proteomes" id="UP000198034"/>
    </source>
</evidence>
<dbReference type="InterPro" id="IPR051848">
    <property type="entry name" value="PGIP"/>
</dbReference>
<keyword evidence="6" id="KW-1015">Disulfide bond</keyword>
<evidence type="ECO:0000256" key="1">
    <source>
        <dbReference type="ARBA" id="ARBA00004236"/>
    </source>
</evidence>
<dbReference type="Gene3D" id="2.60.40.10">
    <property type="entry name" value="Immunoglobulins"/>
    <property type="match status" value="1"/>
</dbReference>
<dbReference type="PROSITE" id="PS50234">
    <property type="entry name" value="VWFA"/>
    <property type="match status" value="1"/>
</dbReference>
<dbReference type="PROSITE" id="PS50835">
    <property type="entry name" value="IG_LIKE"/>
    <property type="match status" value="1"/>
</dbReference>
<protein>
    <recommendedName>
        <fullName evidence="12">Ig-like domain-containing protein</fullName>
    </recommendedName>
</protein>
<dbReference type="PROSITE" id="PS51257">
    <property type="entry name" value="PROKAR_LIPOPROTEIN"/>
    <property type="match status" value="1"/>
</dbReference>
<dbReference type="Pfam" id="PF23598">
    <property type="entry name" value="LRR_14"/>
    <property type="match status" value="1"/>
</dbReference>
<dbReference type="InterPro" id="IPR036179">
    <property type="entry name" value="Ig-like_dom_sf"/>
</dbReference>
<dbReference type="InterPro" id="IPR013783">
    <property type="entry name" value="Ig-like_fold"/>
</dbReference>
<feature type="domain" description="VWFA" evidence="8">
    <location>
        <begin position="1118"/>
        <end position="1323"/>
    </location>
</feature>
<keyword evidence="4 7" id="KW-0732">Signal</keyword>
<evidence type="ECO:0000256" key="4">
    <source>
        <dbReference type="ARBA" id="ARBA00022729"/>
    </source>
</evidence>
<keyword evidence="3" id="KW-0433">Leucine-rich repeat</keyword>
<evidence type="ECO:0000313" key="10">
    <source>
        <dbReference type="EMBL" id="OWP79662.1"/>
    </source>
</evidence>
<dbReference type="InterPro" id="IPR002035">
    <property type="entry name" value="VWF_A"/>
</dbReference>
<dbReference type="Gene3D" id="2.60.120.260">
    <property type="entry name" value="Galactose-binding domain-like"/>
    <property type="match status" value="1"/>
</dbReference>
<organism evidence="10 11">
    <name type="scientific">Flavobacterium columnare</name>
    <dbReference type="NCBI Taxonomy" id="996"/>
    <lineage>
        <taxon>Bacteria</taxon>
        <taxon>Pseudomonadati</taxon>
        <taxon>Bacteroidota</taxon>
        <taxon>Flavobacteriia</taxon>
        <taxon>Flavobacteriales</taxon>
        <taxon>Flavobacteriaceae</taxon>
        <taxon>Flavobacterium</taxon>
    </lineage>
</organism>
<accession>A0A246GE36</accession>
<dbReference type="EMBL" id="MTCY01000001">
    <property type="protein sequence ID" value="OWP79662.1"/>
    <property type="molecule type" value="Genomic_DNA"/>
</dbReference>
<dbReference type="Proteomes" id="UP000198034">
    <property type="component" value="Unassembled WGS sequence"/>
</dbReference>
<name>A0A246GE36_9FLAO</name>
<reference evidence="10 11" key="1">
    <citation type="journal article" date="2017" name="Infect. Genet. Evol.">
        <title>Comparative genome analysis of fish pathogen Flavobacterium columnare reveals extensive sequence diversity within the species.</title>
        <authorList>
            <person name="Kayansamruaj P."/>
            <person name="Dong H.T."/>
            <person name="Hirono I."/>
            <person name="Kondo H."/>
            <person name="Senapin S."/>
            <person name="Rodkhum C."/>
        </authorList>
    </citation>
    <scope>NUCLEOTIDE SEQUENCE [LARGE SCALE GENOMIC DNA]</scope>
    <source>
        <strain evidence="10 11">1214</strain>
    </source>
</reference>
<keyword evidence="5" id="KW-0677">Repeat</keyword>
<evidence type="ECO:0000256" key="3">
    <source>
        <dbReference type="ARBA" id="ARBA00022614"/>
    </source>
</evidence>
<dbReference type="PANTHER" id="PTHR48059:SF30">
    <property type="entry name" value="OS06G0587000 PROTEIN"/>
    <property type="match status" value="1"/>
</dbReference>
<dbReference type="InterPro" id="IPR032675">
    <property type="entry name" value="LRR_dom_sf"/>
</dbReference>
<feature type="chain" id="PRO_5012060429" description="Ig-like domain-containing protein" evidence="7">
    <location>
        <begin position="21"/>
        <end position="1592"/>
    </location>
</feature>
<dbReference type="InterPro" id="IPR007110">
    <property type="entry name" value="Ig-like_dom"/>
</dbReference>
<dbReference type="GO" id="GO:0005886">
    <property type="term" value="C:plasma membrane"/>
    <property type="evidence" value="ECO:0007669"/>
    <property type="project" value="UniProtKB-SubCell"/>
</dbReference>
<sequence>MDKLKYIVVWLLFLSCTVFSQTAPIIPAIERQALIDLYNSTDGPNWTDKTGWDITNPNWLVSIIPSKIVGVTIYNKHVVELILIGKDKKGPIPVSIGDLKFLNILSICSNNITGIIPSTIGNLTNLTYLDFYDSPQLRGSIPDSIGNLTNLTFFRFANTQITGNLPESMGNLLNLNRLHFQETSITGNLPESLGNLKKLTDLRFDSKGITGTIPESWGNMTSLASLWIDRSSLEGNIPSSFSRLLNLKRLAIHYAEFNTEIPNIFNNLTKLEELYITNAKIPGNIPESLGACANLKALSFNENKLSGTVPSSLGQLSKLEGINLGRNKLSGILPSSLSRLTNLLSVDFSRNEFQDKLPDFTKAINLNYLDIHSNKFRFADLITEFSIYKSRFNSKFGYNYQAKTDSPKTENKAQGQSLTLTMSEDYPNRVDSQDTFQWYKNGIAISGATSRSYTINSLTLADAGIYTCKSFHTTTSNPPATIDMSPLILERHPITLNVTPCSNTTPIKGEILPHSFSNQCDIDLFTFKMEGIDSFDYEKTWSVRTADGFLLPTYPERADYIVLNEELRKYKQFIVELTVTDKTNPCRIAKFIYNYKEPVCVNSCSVKGTLRFEDCIQISRTEKIKDSRDCNYVCGPRTVYLVKDTSEPIYKNSILTWIQKDPQGNIIASLDDNGEYRMPLTFTTVGNNTVELVITNADGCKSVIGPIVVPVIACPDCEVNFNFNFKLPSYSGSVLSNKEREELANGLIDFVNANMGKKLYLTTYDDVSTGARATAIQKNFKTAIPPAFTNTSNETQASDLLRFQATPYNDTFKNIISSTDPTYPGILANPLITKKMDVSFFVISEENFSDIAALQSAYQQLLNSNKTKKIFFILLYDGVYKNTATNSNLTSDEFVSKIIGRPAVFYNGYRSVSNSDFIVFFGARREMSYKSEFTEFLKYAYKESLQTACVTESCTTKNPNTPVIKQFFIGMVNHLKKNGANVNNGYPKDLDEKDFFKENDIYAYPGAEFNALMPYITDNAPKIYNYKVIKNGTNNTVSFSFSEKEVIQDGAEALNQDVYIELGALDFASLEDMTDIDLSSYLKPDAYVNQARATFGNTEVKITFRHIDFCKDIYCKKHVAVVVDESGSISEQDAENIKYALRKLVQNQAFDNDKYGSNVEISFIGLSDQDDDIREDHVIDQGRINKNLIQSNSSPYYNWINKYRKTYFEKRKGVSRNSDYWNSGLRKALELSTKPDIVLLITDGCQTANLAKLQETMKGFDNHQINKGKTTTKLPHLFVMGIEDGFYVDAETDLASPSSKFIAPELDPNQNPELSKKEVLENTAALTTNPSSTSITQYLKKSLRFLLGYGFDANNKPIFPYAYANNFSYDTFDKTMTDYYASKDFDFIVEGDYYLSNGLRSDNDIAKVTCGPYRKKDVCDNCITFNLEPEKSYILSAWVKEEVTNQILTYLNPGISIKYLDGARNPMCEDNFEPTGDIIEGWQRIFKRFTVPPKPGNCSPSGLAPTYISIELVNKGANPVYFDDIRIHPIDGSMKSYIYDPITLKLMSELDENNYGTYYEYDNEGGLVRVKKETARGVKTIQETRSSSVIKK</sequence>
<dbReference type="Gene3D" id="3.40.50.410">
    <property type="entry name" value="von Willebrand factor, type A domain"/>
    <property type="match status" value="1"/>
</dbReference>
<evidence type="ECO:0000259" key="8">
    <source>
        <dbReference type="PROSITE" id="PS50234"/>
    </source>
</evidence>